<dbReference type="AlphaFoldDB" id="A0AAD7JXS1"/>
<organism evidence="1 2">
    <name type="scientific">Mycena metata</name>
    <dbReference type="NCBI Taxonomy" id="1033252"/>
    <lineage>
        <taxon>Eukaryota</taxon>
        <taxon>Fungi</taxon>
        <taxon>Dikarya</taxon>
        <taxon>Basidiomycota</taxon>
        <taxon>Agaricomycotina</taxon>
        <taxon>Agaricomycetes</taxon>
        <taxon>Agaricomycetidae</taxon>
        <taxon>Agaricales</taxon>
        <taxon>Marasmiineae</taxon>
        <taxon>Mycenaceae</taxon>
        <taxon>Mycena</taxon>
    </lineage>
</organism>
<protein>
    <submittedName>
        <fullName evidence="1">Uncharacterized protein</fullName>
    </submittedName>
</protein>
<dbReference type="EMBL" id="JARKIB010000012">
    <property type="protein sequence ID" value="KAJ7774027.1"/>
    <property type="molecule type" value="Genomic_DNA"/>
</dbReference>
<keyword evidence="2" id="KW-1185">Reference proteome</keyword>
<dbReference type="Proteomes" id="UP001215598">
    <property type="component" value="Unassembled WGS sequence"/>
</dbReference>
<reference evidence="1" key="1">
    <citation type="submission" date="2023-03" db="EMBL/GenBank/DDBJ databases">
        <title>Massive genome expansion in bonnet fungi (Mycena s.s.) driven by repeated elements and novel gene families across ecological guilds.</title>
        <authorList>
            <consortium name="Lawrence Berkeley National Laboratory"/>
            <person name="Harder C.B."/>
            <person name="Miyauchi S."/>
            <person name="Viragh M."/>
            <person name="Kuo A."/>
            <person name="Thoen E."/>
            <person name="Andreopoulos B."/>
            <person name="Lu D."/>
            <person name="Skrede I."/>
            <person name="Drula E."/>
            <person name="Henrissat B."/>
            <person name="Morin E."/>
            <person name="Kohler A."/>
            <person name="Barry K."/>
            <person name="LaButti K."/>
            <person name="Morin E."/>
            <person name="Salamov A."/>
            <person name="Lipzen A."/>
            <person name="Mereny Z."/>
            <person name="Hegedus B."/>
            <person name="Baldrian P."/>
            <person name="Stursova M."/>
            <person name="Weitz H."/>
            <person name="Taylor A."/>
            <person name="Grigoriev I.V."/>
            <person name="Nagy L.G."/>
            <person name="Martin F."/>
            <person name="Kauserud H."/>
        </authorList>
    </citation>
    <scope>NUCLEOTIDE SEQUENCE</scope>
    <source>
        <strain evidence="1">CBHHK182m</strain>
    </source>
</reference>
<name>A0AAD7JXS1_9AGAR</name>
<accession>A0AAD7JXS1</accession>
<gene>
    <name evidence="1" type="ORF">B0H16DRAFT_1510794</name>
</gene>
<evidence type="ECO:0000313" key="1">
    <source>
        <dbReference type="EMBL" id="KAJ7774027.1"/>
    </source>
</evidence>
<sequence length="313" mass="35108">MLVGFEPWSEQARIRLWVVCGEHTSRLQRGSVAGGEPRVSVDRGCRLLDTTGETRGIWRRFAECGVSGSIHRLCAVSCERRCCGRAYETIRPAHCRGGDLYRGCRWNSRARIALGFEQCGCGEGSDALRVGRAPGLRRRLPKAYASWASWSLARRKLPPWCVRTECLAECGRGMCLPFSRCVHRARVDDALDLIPCDCYSGGRVYICVCLSICGGLGAIFLPDHWLWRCERAVRLRAGHCYPRRPGTLHTTPLAAVDAHTRPRLRLLDDLPLPWIGGGLVYCPRRRLAPAVRAHRTTASRAHKEHACLRRPSR</sequence>
<evidence type="ECO:0000313" key="2">
    <source>
        <dbReference type="Proteomes" id="UP001215598"/>
    </source>
</evidence>
<comment type="caution">
    <text evidence="1">The sequence shown here is derived from an EMBL/GenBank/DDBJ whole genome shotgun (WGS) entry which is preliminary data.</text>
</comment>
<proteinExistence type="predicted"/>